<evidence type="ECO:0000313" key="3">
    <source>
        <dbReference type="Proteomes" id="UP000694521"/>
    </source>
</evidence>
<reference evidence="2" key="2">
    <citation type="submission" date="2025-09" db="UniProtKB">
        <authorList>
            <consortium name="Ensembl"/>
        </authorList>
    </citation>
    <scope>IDENTIFICATION</scope>
</reference>
<dbReference type="Proteomes" id="UP000694521">
    <property type="component" value="Unplaced"/>
</dbReference>
<dbReference type="AlphaFoldDB" id="A0A8B9EAN7"/>
<dbReference type="Ensembl" id="ENSACDT00005020321.1">
    <property type="protein sequence ID" value="ENSACDP00005016892.1"/>
    <property type="gene ID" value="ENSACDG00005012347.1"/>
</dbReference>
<protein>
    <submittedName>
        <fullName evidence="2">Uncharacterized protein</fullName>
    </submittedName>
</protein>
<feature type="chain" id="PRO_5034868950" evidence="1">
    <location>
        <begin position="21"/>
        <end position="87"/>
    </location>
</feature>
<evidence type="ECO:0000313" key="2">
    <source>
        <dbReference type="Ensembl" id="ENSACDP00005016892.1"/>
    </source>
</evidence>
<organism evidence="2 3">
    <name type="scientific">Anser cygnoides</name>
    <name type="common">Swan goose</name>
    <dbReference type="NCBI Taxonomy" id="8845"/>
    <lineage>
        <taxon>Eukaryota</taxon>
        <taxon>Metazoa</taxon>
        <taxon>Chordata</taxon>
        <taxon>Craniata</taxon>
        <taxon>Vertebrata</taxon>
        <taxon>Euteleostomi</taxon>
        <taxon>Archelosauria</taxon>
        <taxon>Archosauria</taxon>
        <taxon>Dinosauria</taxon>
        <taxon>Saurischia</taxon>
        <taxon>Theropoda</taxon>
        <taxon>Coelurosauria</taxon>
        <taxon>Aves</taxon>
        <taxon>Neognathae</taxon>
        <taxon>Galloanserae</taxon>
        <taxon>Anseriformes</taxon>
        <taxon>Anatidae</taxon>
        <taxon>Anserinae</taxon>
        <taxon>Anser</taxon>
    </lineage>
</organism>
<accession>A0A8B9EAN7</accession>
<proteinExistence type="predicted"/>
<evidence type="ECO:0000256" key="1">
    <source>
        <dbReference type="SAM" id="SignalP"/>
    </source>
</evidence>
<sequence length="87" mass="9460">MDTKVFCLFFFFSLPPLTVGNHTGRIKVVFTPSICKVTCTKGNCQNNCEKGNTTTLISENGHAADTLTATNFRVDSTKSPAFPPLIC</sequence>
<keyword evidence="1" id="KW-0732">Signal</keyword>
<name>A0A8B9EAN7_ANSCY</name>
<keyword evidence="3" id="KW-1185">Reference proteome</keyword>
<feature type="signal peptide" evidence="1">
    <location>
        <begin position="1"/>
        <end position="20"/>
    </location>
</feature>
<reference evidence="2" key="1">
    <citation type="submission" date="2025-08" db="UniProtKB">
        <authorList>
            <consortium name="Ensembl"/>
        </authorList>
    </citation>
    <scope>IDENTIFICATION</scope>
</reference>